<protein>
    <submittedName>
        <fullName evidence="2">Uncharacterized protein</fullName>
    </submittedName>
</protein>
<evidence type="ECO:0000313" key="3">
    <source>
        <dbReference type="Proteomes" id="UP000288805"/>
    </source>
</evidence>
<dbReference type="PANTHER" id="PTHR31339">
    <property type="entry name" value="PECTIN LYASE-RELATED"/>
    <property type="match status" value="1"/>
</dbReference>
<reference evidence="2 3" key="1">
    <citation type="journal article" date="2018" name="PLoS Genet.">
        <title>Population sequencing reveals clonal diversity and ancestral inbreeding in the grapevine cultivar Chardonnay.</title>
        <authorList>
            <person name="Roach M.J."/>
            <person name="Johnson D.L."/>
            <person name="Bohlmann J."/>
            <person name="van Vuuren H.J."/>
            <person name="Jones S.J."/>
            <person name="Pretorius I.S."/>
            <person name="Schmidt S.A."/>
            <person name="Borneman A.R."/>
        </authorList>
    </citation>
    <scope>NUCLEOTIDE SEQUENCE [LARGE SCALE GENOMIC DNA]</scope>
    <source>
        <strain evidence="3">cv. Chardonnay</strain>
        <tissue evidence="2">Leaf</tissue>
    </source>
</reference>
<name>A0A438BTT6_VITVI</name>
<keyword evidence="1" id="KW-0812">Transmembrane</keyword>
<gene>
    <name evidence="2" type="ORF">CK203_090475</name>
</gene>
<dbReference type="Proteomes" id="UP000288805">
    <property type="component" value="Unassembled WGS sequence"/>
</dbReference>
<dbReference type="PANTHER" id="PTHR31339:SF4">
    <property type="entry name" value="PECTIN LYASE-LIKE SUPERFAMILY PROTEIN"/>
    <property type="match status" value="1"/>
</dbReference>
<keyword evidence="1" id="KW-1133">Transmembrane helix</keyword>
<dbReference type="EMBL" id="QGNW01002620">
    <property type="protein sequence ID" value="RVW14395.1"/>
    <property type="molecule type" value="Genomic_DNA"/>
</dbReference>
<dbReference type="SUPFAM" id="SSF51126">
    <property type="entry name" value="Pectin lyase-like"/>
    <property type="match status" value="1"/>
</dbReference>
<dbReference type="InterPro" id="IPR011050">
    <property type="entry name" value="Pectin_lyase_fold/virulence"/>
</dbReference>
<feature type="transmembrane region" description="Helical" evidence="1">
    <location>
        <begin position="12"/>
        <end position="29"/>
    </location>
</feature>
<sequence>MVWCSNGWFYQAFMGISATCIYSSSRFLFPNRHQNGFPEMGRVGRRRNRNIGRSTQLFRAFPGGAAEEGGDVDKRFRWGGRRRDVQYRNVSEGYTVHAKFGNIGGSQLNVPRGRWVTGSFNLTSNFTLFLEEGAVILVPRMLFVLVITVMVFLECSDHNAVVIESVEPVDRMETIDGQGKMWWELWWNRTLEHTRGHLLEIKNSHNILISNLTFMNSPF</sequence>
<keyword evidence="1" id="KW-0472">Membrane</keyword>
<comment type="caution">
    <text evidence="2">The sequence shown here is derived from an EMBL/GenBank/DDBJ whole genome shotgun (WGS) entry which is preliminary data.</text>
</comment>
<proteinExistence type="predicted"/>
<evidence type="ECO:0000313" key="2">
    <source>
        <dbReference type="EMBL" id="RVW14395.1"/>
    </source>
</evidence>
<dbReference type="InterPro" id="IPR012334">
    <property type="entry name" value="Pectin_lyas_fold"/>
</dbReference>
<dbReference type="AlphaFoldDB" id="A0A438BTT6"/>
<evidence type="ECO:0000256" key="1">
    <source>
        <dbReference type="SAM" id="Phobius"/>
    </source>
</evidence>
<organism evidence="2 3">
    <name type="scientific">Vitis vinifera</name>
    <name type="common">Grape</name>
    <dbReference type="NCBI Taxonomy" id="29760"/>
    <lineage>
        <taxon>Eukaryota</taxon>
        <taxon>Viridiplantae</taxon>
        <taxon>Streptophyta</taxon>
        <taxon>Embryophyta</taxon>
        <taxon>Tracheophyta</taxon>
        <taxon>Spermatophyta</taxon>
        <taxon>Magnoliopsida</taxon>
        <taxon>eudicotyledons</taxon>
        <taxon>Gunneridae</taxon>
        <taxon>Pentapetalae</taxon>
        <taxon>rosids</taxon>
        <taxon>Vitales</taxon>
        <taxon>Vitaceae</taxon>
        <taxon>Viteae</taxon>
        <taxon>Vitis</taxon>
    </lineage>
</organism>
<dbReference type="Gene3D" id="2.160.20.10">
    <property type="entry name" value="Single-stranded right-handed beta-helix, Pectin lyase-like"/>
    <property type="match status" value="1"/>
</dbReference>
<accession>A0A438BTT6</accession>
<dbReference type="InterPro" id="IPR051801">
    <property type="entry name" value="GH28_Enzymes"/>
</dbReference>